<organism evidence="1 2">
    <name type="scientific">Dactylosporangium salmoneum</name>
    <dbReference type="NCBI Taxonomy" id="53361"/>
    <lineage>
        <taxon>Bacteria</taxon>
        <taxon>Bacillati</taxon>
        <taxon>Actinomycetota</taxon>
        <taxon>Actinomycetes</taxon>
        <taxon>Micromonosporales</taxon>
        <taxon>Micromonosporaceae</taxon>
        <taxon>Dactylosporangium</taxon>
    </lineage>
</organism>
<proteinExistence type="predicted"/>
<keyword evidence="2" id="KW-1185">Reference proteome</keyword>
<protein>
    <recommendedName>
        <fullName evidence="3">HEAT repeat protein</fullName>
    </recommendedName>
</protein>
<dbReference type="InterPro" id="IPR016024">
    <property type="entry name" value="ARM-type_fold"/>
</dbReference>
<dbReference type="SUPFAM" id="SSF48371">
    <property type="entry name" value="ARM repeat"/>
    <property type="match status" value="1"/>
</dbReference>
<evidence type="ECO:0000313" key="1">
    <source>
        <dbReference type="EMBL" id="GAA2382883.1"/>
    </source>
</evidence>
<dbReference type="RefSeq" id="WP_344618962.1">
    <property type="nucleotide sequence ID" value="NZ_BAAARV010000093.1"/>
</dbReference>
<comment type="caution">
    <text evidence="1">The sequence shown here is derived from an EMBL/GenBank/DDBJ whole genome shotgun (WGS) entry which is preliminary data.</text>
</comment>
<accession>A0ABP5UKJ6</accession>
<sequence length="708" mass="73508">MFDRLDEINWAVLNHAYGNADDVPRLLRAAAGPDEHEAGAAVGELYSSLFHQGSVYPATAAAVPFLIRLAVAAPWHRAGLVLLVGGLADPYQAHGPTAGSVRGAVVAGGAALVPLLADADPGVRAAAAYAVAQTDGPAEVLLDRWRVEDDERARASLALAIGLRDPAGSATSLRAAVLDPPLSVLAAAAVALVRNGIGWPAGAIGRVAEVLEDAVELDHPWQRQYAEVSEELAVCADDGLADELLGTLVRAESSAQREIGAWMIGRRCAVYRSAPARLVPLLGPLLHDPAQPVRLAAVAALRDAGAAADSYADDLAHIAAGFPAVAGAAASTPEAVAIVALMRAGDPRWLTPVGAAWAAGHKAFPPHNGIPFDPRVLAAARQRLRALVAAGAPGGELDGLVTLIGWWRGQAREADEDLRAARSLAADSVRDALDRIGAATPEPSVEQLRHWAKGGHVRSAVEVWQRTGDATELVSILQPRVAEPDSDLDAALRQAADAGPALGLLVPGLQRYVHGKAARNRFSRDLQVAAARIIWRATGDAARVLPTVTALLAAGRQPAVAAVDLAQELIAGAPELAAAVADPAAHTDSPVTDLIAALRGLVDPAADALVPAARLLAGIGTPIADLVPALVAVIEADELYCAEALELIVDLHATDALPALTTLAERDRRIATHGSNGVVRHDEQLQQDLRAAVARLASVPRRDRPPAR</sequence>
<dbReference type="EMBL" id="BAAARV010000093">
    <property type="protein sequence ID" value="GAA2382883.1"/>
    <property type="molecule type" value="Genomic_DNA"/>
</dbReference>
<dbReference type="Proteomes" id="UP001501444">
    <property type="component" value="Unassembled WGS sequence"/>
</dbReference>
<gene>
    <name evidence="1" type="ORF">GCM10010170_091490</name>
</gene>
<reference evidence="2" key="1">
    <citation type="journal article" date="2019" name="Int. J. Syst. Evol. Microbiol.">
        <title>The Global Catalogue of Microorganisms (GCM) 10K type strain sequencing project: providing services to taxonomists for standard genome sequencing and annotation.</title>
        <authorList>
            <consortium name="The Broad Institute Genomics Platform"/>
            <consortium name="The Broad Institute Genome Sequencing Center for Infectious Disease"/>
            <person name="Wu L."/>
            <person name="Ma J."/>
        </authorList>
    </citation>
    <scope>NUCLEOTIDE SEQUENCE [LARGE SCALE GENOMIC DNA]</scope>
    <source>
        <strain evidence="2">JCM 3272</strain>
    </source>
</reference>
<name>A0ABP5UKJ6_9ACTN</name>
<evidence type="ECO:0000313" key="2">
    <source>
        <dbReference type="Proteomes" id="UP001501444"/>
    </source>
</evidence>
<evidence type="ECO:0008006" key="3">
    <source>
        <dbReference type="Google" id="ProtNLM"/>
    </source>
</evidence>